<evidence type="ECO:0000256" key="12">
    <source>
        <dbReference type="ARBA" id="ARBA00048988"/>
    </source>
</evidence>
<dbReference type="GO" id="GO:0006310">
    <property type="term" value="P:DNA recombination"/>
    <property type="evidence" value="ECO:0007669"/>
    <property type="project" value="InterPro"/>
</dbReference>
<protein>
    <recommendedName>
        <fullName evidence="11">DNA 3'-5' helicase</fullName>
        <ecNumber evidence="11">5.6.2.4</ecNumber>
    </recommendedName>
</protein>
<dbReference type="PROSITE" id="PS51192">
    <property type="entry name" value="HELICASE_ATP_BIND_1"/>
    <property type="match status" value="1"/>
</dbReference>
<keyword evidence="1" id="KW-0639">Primosome</keyword>
<dbReference type="GO" id="GO:0005524">
    <property type="term" value="F:ATP binding"/>
    <property type="evidence" value="ECO:0007669"/>
    <property type="project" value="UniProtKB-KW"/>
</dbReference>
<dbReference type="Pfam" id="PF18074">
    <property type="entry name" value="PriA_C"/>
    <property type="match status" value="1"/>
</dbReference>
<dbReference type="AlphaFoldDB" id="A0A1J5IHC5"/>
<evidence type="ECO:0000256" key="9">
    <source>
        <dbReference type="ARBA" id="ARBA00023125"/>
    </source>
</evidence>
<dbReference type="InterPro" id="IPR011545">
    <property type="entry name" value="DEAD/DEAH_box_helicase_dom"/>
</dbReference>
<dbReference type="FunFam" id="3.40.50.300:FF:000489">
    <property type="entry name" value="Primosome assembly protein PriA"/>
    <property type="match status" value="1"/>
</dbReference>
<dbReference type="Pfam" id="PF18319">
    <property type="entry name" value="Zn_ribbon_PriA"/>
    <property type="match status" value="1"/>
</dbReference>
<evidence type="ECO:0000256" key="11">
    <source>
        <dbReference type="ARBA" id="ARBA00034808"/>
    </source>
</evidence>
<evidence type="ECO:0000256" key="5">
    <source>
        <dbReference type="ARBA" id="ARBA00022801"/>
    </source>
</evidence>
<dbReference type="SMART" id="SM00487">
    <property type="entry name" value="DEXDc"/>
    <property type="match status" value="1"/>
</dbReference>
<comment type="caution">
    <text evidence="14">The sequence shown here is derived from an EMBL/GenBank/DDBJ whole genome shotgun (WGS) entry which is preliminary data.</text>
</comment>
<feature type="domain" description="Helicase ATP-binding" evidence="13">
    <location>
        <begin position="212"/>
        <end position="378"/>
    </location>
</feature>
<evidence type="ECO:0000256" key="1">
    <source>
        <dbReference type="ARBA" id="ARBA00022515"/>
    </source>
</evidence>
<dbReference type="GO" id="GO:0006270">
    <property type="term" value="P:DNA replication initiation"/>
    <property type="evidence" value="ECO:0007669"/>
    <property type="project" value="TreeGrafter"/>
</dbReference>
<dbReference type="HAMAP" id="MF_00983">
    <property type="entry name" value="PriA"/>
    <property type="match status" value="1"/>
</dbReference>
<dbReference type="PANTHER" id="PTHR30580">
    <property type="entry name" value="PRIMOSOMAL PROTEIN N"/>
    <property type="match status" value="1"/>
</dbReference>
<evidence type="ECO:0000256" key="6">
    <source>
        <dbReference type="ARBA" id="ARBA00022806"/>
    </source>
</evidence>
<dbReference type="STRING" id="1817892.AUK40_04950"/>
<dbReference type="InterPro" id="IPR040498">
    <property type="entry name" value="PriA_CRR"/>
</dbReference>
<organism evidence="14 15">
    <name type="scientific">Candidatus Wirthbacteria bacterium CG2_30_54_11</name>
    <dbReference type="NCBI Taxonomy" id="1817892"/>
    <lineage>
        <taxon>Bacteria</taxon>
        <taxon>Candidatus Wirthbacteria</taxon>
    </lineage>
</organism>
<evidence type="ECO:0000313" key="15">
    <source>
        <dbReference type="Proteomes" id="UP000183245"/>
    </source>
</evidence>
<evidence type="ECO:0000256" key="3">
    <source>
        <dbReference type="ARBA" id="ARBA00022723"/>
    </source>
</evidence>
<keyword evidence="6" id="KW-0347">Helicase</keyword>
<keyword evidence="7" id="KW-0862">Zinc</keyword>
<dbReference type="Pfam" id="PF17764">
    <property type="entry name" value="PriA_3primeBD"/>
    <property type="match status" value="1"/>
</dbReference>
<dbReference type="CDD" id="cd17929">
    <property type="entry name" value="DEXHc_priA"/>
    <property type="match status" value="1"/>
</dbReference>
<keyword evidence="8" id="KW-0067">ATP-binding</keyword>
<dbReference type="EC" id="5.6.2.4" evidence="11"/>
<dbReference type="InterPro" id="IPR041236">
    <property type="entry name" value="PriA_C"/>
</dbReference>
<feature type="non-terminal residue" evidence="14">
    <location>
        <position position="725"/>
    </location>
</feature>
<gene>
    <name evidence="14" type="ORF">AUK40_04950</name>
</gene>
<dbReference type="InterPro" id="IPR042115">
    <property type="entry name" value="PriA_3primeBD_sf"/>
</dbReference>
<dbReference type="InterPro" id="IPR027417">
    <property type="entry name" value="P-loop_NTPase"/>
</dbReference>
<comment type="catalytic activity">
    <reaction evidence="12">
        <text>ATP + H2O = ADP + phosphate + H(+)</text>
        <dbReference type="Rhea" id="RHEA:13065"/>
        <dbReference type="ChEBI" id="CHEBI:15377"/>
        <dbReference type="ChEBI" id="CHEBI:15378"/>
        <dbReference type="ChEBI" id="CHEBI:30616"/>
        <dbReference type="ChEBI" id="CHEBI:43474"/>
        <dbReference type="ChEBI" id="CHEBI:456216"/>
        <dbReference type="EC" id="5.6.2.4"/>
    </reaction>
</comment>
<dbReference type="SUPFAM" id="SSF52540">
    <property type="entry name" value="P-loop containing nucleoside triphosphate hydrolases"/>
    <property type="match status" value="2"/>
</dbReference>
<accession>A0A1J5IHC5</accession>
<dbReference type="InterPro" id="IPR005259">
    <property type="entry name" value="PriA"/>
</dbReference>
<keyword evidence="2" id="KW-0235">DNA replication</keyword>
<reference evidence="14 15" key="1">
    <citation type="journal article" date="2016" name="Environ. Microbiol.">
        <title>Genomic resolution of a cold subsurface aquifer community provides metabolic insights for novel microbes adapted to high CO concentrations.</title>
        <authorList>
            <person name="Probst A.J."/>
            <person name="Castelle C.J."/>
            <person name="Singh A."/>
            <person name="Brown C.T."/>
            <person name="Anantharaman K."/>
            <person name="Sharon I."/>
            <person name="Hug L.A."/>
            <person name="Burstein D."/>
            <person name="Emerson J.B."/>
            <person name="Thomas B.C."/>
            <person name="Banfield J.F."/>
        </authorList>
    </citation>
    <scope>NUCLEOTIDE SEQUENCE [LARGE SCALE GENOMIC DNA]</scope>
    <source>
        <strain evidence="14">CG2_30_54_11</strain>
    </source>
</reference>
<dbReference type="GO" id="GO:0046872">
    <property type="term" value="F:metal ion binding"/>
    <property type="evidence" value="ECO:0007669"/>
    <property type="project" value="UniProtKB-KW"/>
</dbReference>
<dbReference type="Pfam" id="PF00270">
    <property type="entry name" value="DEAD"/>
    <property type="match status" value="1"/>
</dbReference>
<evidence type="ECO:0000259" key="13">
    <source>
        <dbReference type="PROSITE" id="PS51192"/>
    </source>
</evidence>
<keyword evidence="4" id="KW-0547">Nucleotide-binding</keyword>
<keyword evidence="3" id="KW-0479">Metal-binding</keyword>
<keyword evidence="9" id="KW-0238">DNA-binding</keyword>
<dbReference type="GO" id="GO:0006269">
    <property type="term" value="P:DNA replication, synthesis of primer"/>
    <property type="evidence" value="ECO:0007669"/>
    <property type="project" value="UniProtKB-KW"/>
</dbReference>
<dbReference type="NCBIfam" id="TIGR00595">
    <property type="entry name" value="priA"/>
    <property type="match status" value="1"/>
</dbReference>
<evidence type="ECO:0000256" key="4">
    <source>
        <dbReference type="ARBA" id="ARBA00022741"/>
    </source>
</evidence>
<name>A0A1J5IHC5_9BACT</name>
<dbReference type="GO" id="GO:0003677">
    <property type="term" value="F:DNA binding"/>
    <property type="evidence" value="ECO:0007669"/>
    <property type="project" value="UniProtKB-KW"/>
</dbReference>
<keyword evidence="5" id="KW-0378">Hydrolase</keyword>
<evidence type="ECO:0000256" key="10">
    <source>
        <dbReference type="ARBA" id="ARBA00023235"/>
    </source>
</evidence>
<evidence type="ECO:0000256" key="7">
    <source>
        <dbReference type="ARBA" id="ARBA00022833"/>
    </source>
</evidence>
<dbReference type="EMBL" id="MNZT01000084">
    <property type="protein sequence ID" value="OIP96485.1"/>
    <property type="molecule type" value="Genomic_DNA"/>
</dbReference>
<dbReference type="InterPro" id="IPR014001">
    <property type="entry name" value="Helicase_ATP-bd"/>
</dbReference>
<evidence type="ECO:0000256" key="8">
    <source>
        <dbReference type="ARBA" id="ARBA00022840"/>
    </source>
</evidence>
<dbReference type="GO" id="GO:1990077">
    <property type="term" value="C:primosome complex"/>
    <property type="evidence" value="ECO:0007669"/>
    <property type="project" value="UniProtKB-KW"/>
</dbReference>
<dbReference type="GO" id="GO:0016787">
    <property type="term" value="F:hydrolase activity"/>
    <property type="evidence" value="ECO:0007669"/>
    <property type="project" value="UniProtKB-KW"/>
</dbReference>
<keyword evidence="10" id="KW-0413">Isomerase</keyword>
<dbReference type="PANTHER" id="PTHR30580:SF0">
    <property type="entry name" value="PRIMOSOMAL PROTEIN N"/>
    <property type="match status" value="1"/>
</dbReference>
<proteinExistence type="inferred from homology"/>
<dbReference type="GO" id="GO:0006302">
    <property type="term" value="P:double-strand break repair"/>
    <property type="evidence" value="ECO:0007669"/>
    <property type="project" value="InterPro"/>
</dbReference>
<sequence>MFAQVAVNSYTQSPRQLFTYAIPPVLVESVQVGCRVLVPFGPRALTGVVLEIVSESDQEGIKPILSCLDSVPQITAHQLALANWLSHEYHASLKSCLDTVHPFLFRQTPVKRQVRIAVLKRDKACSPDLKIPDRQQAVVDIFLNAFGLEIPVETLLSTFHSSPSTLKTMSAKGLIDIIERDEVEACIIHSQPEARLIPTPPQQLAIDRLADDVRAQNGTVFVLHGVTGSGKTEVYLHAIARTLEENRQAVLLVPEIALTPQTIERVLRRFPGLVKVWHSRLSDRERHRTFEHVQSGQTPIVVGSRSALFLPYPDLGFIAIDEEHEISYKQESNPRYDARRVAVFLGNQLKATVVFGSATPSVETFYQTQQGTFKLLELPDRIHHLGSGAAPMGKRDIRIVDLRVEMKAGNRTTLSLDLQNELTATLERGEQAILFLNRRGFSTYVFCRECGHVLMCPACEIPLTLHQLGAQRSKLICHHCGRYEQPPECCPKCQGTKIKYLGAGTQQVVDDVAKLFPQARILRVDADSTGAVDSFQQVHDKITGHKVDIIIGTQMIAKGWDIPAVSLVGVILADQSLFFPSFRAGERTFQLLTQVAGRSGRRTDPGRVIIQTYSPDNSYILAARDEAYDRFFDAEIKSREAFNYPPFARFVKLTIHHTDEAKAVELCEDLIEILDEKKEGTGILGPVPAFILKKKDRYFYHVILQGQNPLPLLQYVPREWTVDVD</sequence>
<dbReference type="InterPro" id="IPR041222">
    <property type="entry name" value="PriA_3primeBD"/>
</dbReference>
<dbReference type="Proteomes" id="UP000183245">
    <property type="component" value="Unassembled WGS sequence"/>
</dbReference>
<dbReference type="GO" id="GO:0043138">
    <property type="term" value="F:3'-5' DNA helicase activity"/>
    <property type="evidence" value="ECO:0007669"/>
    <property type="project" value="UniProtKB-EC"/>
</dbReference>
<dbReference type="Gene3D" id="3.40.50.300">
    <property type="entry name" value="P-loop containing nucleotide triphosphate hydrolases"/>
    <property type="match status" value="2"/>
</dbReference>
<evidence type="ECO:0000313" key="14">
    <source>
        <dbReference type="EMBL" id="OIP96485.1"/>
    </source>
</evidence>
<evidence type="ECO:0000256" key="2">
    <source>
        <dbReference type="ARBA" id="ARBA00022705"/>
    </source>
</evidence>
<dbReference type="Gene3D" id="3.40.1440.60">
    <property type="entry name" value="PriA, 3(prime) DNA-binding domain"/>
    <property type="match status" value="1"/>
</dbReference>